<dbReference type="InterPro" id="IPR000014">
    <property type="entry name" value="PAS"/>
</dbReference>
<dbReference type="CDD" id="cd11386">
    <property type="entry name" value="MCP_signal"/>
    <property type="match status" value="1"/>
</dbReference>
<feature type="domain" description="Methyl-accepting transducer" evidence="14">
    <location>
        <begin position="271"/>
        <end position="500"/>
    </location>
</feature>
<dbReference type="SUPFAM" id="SSF58104">
    <property type="entry name" value="Methyl-accepting chemotaxis protein (MCP) signaling domain"/>
    <property type="match status" value="1"/>
</dbReference>
<dbReference type="InterPro" id="IPR013655">
    <property type="entry name" value="PAS_fold_3"/>
</dbReference>
<feature type="domain" description="HAMP" evidence="15">
    <location>
        <begin position="214"/>
        <end position="266"/>
    </location>
</feature>
<feature type="compositionally biased region" description="Basic and acidic residues" evidence="12">
    <location>
        <begin position="517"/>
        <end position="530"/>
    </location>
</feature>
<dbReference type="Pfam" id="PF08447">
    <property type="entry name" value="PAS_3"/>
    <property type="match status" value="1"/>
</dbReference>
<keyword evidence="11" id="KW-0175">Coiled coil</keyword>
<reference evidence="16" key="1">
    <citation type="journal article" date="2014" name="Int. J. Syst. Evol. Microbiol.">
        <title>Complete genome sequence of Corynebacterium casei LMG S-19264T (=DSM 44701T), isolated from a smear-ripened cheese.</title>
        <authorList>
            <consortium name="US DOE Joint Genome Institute (JGI-PGF)"/>
            <person name="Walter F."/>
            <person name="Albersmeier A."/>
            <person name="Kalinowski J."/>
            <person name="Ruckert C."/>
        </authorList>
    </citation>
    <scope>NUCLEOTIDE SEQUENCE</scope>
    <source>
        <strain evidence="16">CCM 7086</strain>
    </source>
</reference>
<dbReference type="GO" id="GO:0052131">
    <property type="term" value="P:positive aerotaxis"/>
    <property type="evidence" value="ECO:0007669"/>
    <property type="project" value="UniProtKB-ARBA"/>
</dbReference>
<keyword evidence="16" id="KW-0675">Receptor</keyword>
<comment type="subcellular location">
    <subcellularLocation>
        <location evidence="1">Cell inner membrane</location>
        <topology evidence="1">Multi-pass membrane protein</topology>
    </subcellularLocation>
</comment>
<dbReference type="InterPro" id="IPR004090">
    <property type="entry name" value="Chemotax_Me-accpt_rcpt"/>
</dbReference>
<keyword evidence="4" id="KW-0145">Chemotaxis</keyword>
<gene>
    <name evidence="16" type="ORF">GCM10007205_01160</name>
</gene>
<dbReference type="Proteomes" id="UP000620266">
    <property type="component" value="Unassembled WGS sequence"/>
</dbReference>
<dbReference type="Pfam" id="PF00015">
    <property type="entry name" value="MCPsignal"/>
    <property type="match status" value="1"/>
</dbReference>
<evidence type="ECO:0000313" key="16">
    <source>
        <dbReference type="EMBL" id="GGB95685.1"/>
    </source>
</evidence>
<keyword evidence="3" id="KW-0488">Methylation</keyword>
<evidence type="ECO:0000256" key="9">
    <source>
        <dbReference type="ARBA" id="ARBA00029447"/>
    </source>
</evidence>
<name>A0A8J2UJR7_9BURK</name>
<dbReference type="PANTHER" id="PTHR43531:SF7">
    <property type="entry name" value="AEROTAXIS RECEPTOR"/>
    <property type="match status" value="1"/>
</dbReference>
<dbReference type="FunFam" id="1.10.287.950:FF:000001">
    <property type="entry name" value="Methyl-accepting chemotaxis sensory transducer"/>
    <property type="match status" value="1"/>
</dbReference>
<keyword evidence="17" id="KW-1185">Reference proteome</keyword>
<keyword evidence="2" id="KW-1003">Cell membrane</keyword>
<dbReference type="InterPro" id="IPR003660">
    <property type="entry name" value="HAMP_dom"/>
</dbReference>
<evidence type="ECO:0000256" key="7">
    <source>
        <dbReference type="ARBA" id="ARBA00022989"/>
    </source>
</evidence>
<dbReference type="GO" id="GO:0007165">
    <property type="term" value="P:signal transduction"/>
    <property type="evidence" value="ECO:0007669"/>
    <property type="project" value="UniProtKB-KW"/>
</dbReference>
<dbReference type="FunFam" id="3.30.450.20:FF:000046">
    <property type="entry name" value="Aerotaxis sensor receptor"/>
    <property type="match status" value="1"/>
</dbReference>
<dbReference type="Gene3D" id="1.10.287.950">
    <property type="entry name" value="Methyl-accepting chemotaxis protein"/>
    <property type="match status" value="1"/>
</dbReference>
<dbReference type="SUPFAM" id="SSF55785">
    <property type="entry name" value="PYP-like sensor domain (PAS domain)"/>
    <property type="match status" value="1"/>
</dbReference>
<evidence type="ECO:0000259" key="15">
    <source>
        <dbReference type="PROSITE" id="PS50885"/>
    </source>
</evidence>
<evidence type="ECO:0000256" key="4">
    <source>
        <dbReference type="ARBA" id="ARBA00022500"/>
    </source>
</evidence>
<proteinExistence type="inferred from homology"/>
<keyword evidence="7 13" id="KW-1133">Transmembrane helix</keyword>
<feature type="region of interest" description="Disordered" evidence="12">
    <location>
        <begin position="516"/>
        <end position="550"/>
    </location>
</feature>
<evidence type="ECO:0000256" key="5">
    <source>
        <dbReference type="ARBA" id="ARBA00022519"/>
    </source>
</evidence>
<evidence type="ECO:0000256" key="1">
    <source>
        <dbReference type="ARBA" id="ARBA00004429"/>
    </source>
</evidence>
<evidence type="ECO:0000256" key="12">
    <source>
        <dbReference type="SAM" id="MobiDB-lite"/>
    </source>
</evidence>
<evidence type="ECO:0000256" key="8">
    <source>
        <dbReference type="ARBA" id="ARBA00023136"/>
    </source>
</evidence>
<comment type="similarity">
    <text evidence="9">Belongs to the methyl-accepting chemotaxis (MCP) protein family.</text>
</comment>
<accession>A0A8J2UJR7</accession>
<evidence type="ECO:0000259" key="14">
    <source>
        <dbReference type="PROSITE" id="PS50111"/>
    </source>
</evidence>
<dbReference type="PROSITE" id="PS50885">
    <property type="entry name" value="HAMP"/>
    <property type="match status" value="1"/>
</dbReference>
<feature type="transmembrane region" description="Helical" evidence="13">
    <location>
        <begin position="193"/>
        <end position="212"/>
    </location>
</feature>
<evidence type="ECO:0000256" key="2">
    <source>
        <dbReference type="ARBA" id="ARBA00022475"/>
    </source>
</evidence>
<dbReference type="CDD" id="cd00130">
    <property type="entry name" value="PAS"/>
    <property type="match status" value="1"/>
</dbReference>
<organism evidence="16 17">
    <name type="scientific">Oxalicibacterium flavum</name>
    <dbReference type="NCBI Taxonomy" id="179467"/>
    <lineage>
        <taxon>Bacteria</taxon>
        <taxon>Pseudomonadati</taxon>
        <taxon>Pseudomonadota</taxon>
        <taxon>Betaproteobacteria</taxon>
        <taxon>Burkholderiales</taxon>
        <taxon>Oxalobacteraceae</taxon>
        <taxon>Oxalicibacterium</taxon>
    </lineage>
</organism>
<evidence type="ECO:0000256" key="3">
    <source>
        <dbReference type="ARBA" id="ARBA00022481"/>
    </source>
</evidence>
<feature type="coiled-coil region" evidence="11">
    <location>
        <begin position="443"/>
        <end position="491"/>
    </location>
</feature>
<keyword evidence="10" id="KW-0807">Transducer</keyword>
<comment type="caution">
    <text evidence="16">The sequence shown here is derived from an EMBL/GenBank/DDBJ whole genome shotgun (WGS) entry which is preliminary data.</text>
</comment>
<evidence type="ECO:0000256" key="13">
    <source>
        <dbReference type="SAM" id="Phobius"/>
    </source>
</evidence>
<evidence type="ECO:0000256" key="6">
    <source>
        <dbReference type="ARBA" id="ARBA00022692"/>
    </source>
</evidence>
<dbReference type="Gene3D" id="3.30.450.20">
    <property type="entry name" value="PAS domain"/>
    <property type="match status" value="1"/>
</dbReference>
<dbReference type="InterPro" id="IPR035965">
    <property type="entry name" value="PAS-like_dom_sf"/>
</dbReference>
<keyword evidence="8 13" id="KW-0472">Membrane</keyword>
<dbReference type="GO" id="GO:0005886">
    <property type="term" value="C:plasma membrane"/>
    <property type="evidence" value="ECO:0007669"/>
    <property type="project" value="UniProtKB-SubCell"/>
</dbReference>
<dbReference type="PANTHER" id="PTHR43531">
    <property type="entry name" value="PROTEIN ICFG"/>
    <property type="match status" value="1"/>
</dbReference>
<dbReference type="SMART" id="SM00283">
    <property type="entry name" value="MA"/>
    <property type="match status" value="1"/>
</dbReference>
<keyword evidence="6 13" id="KW-0812">Transmembrane</keyword>
<dbReference type="AlphaFoldDB" id="A0A8J2UJR7"/>
<dbReference type="RefSeq" id="WP_188394237.1">
    <property type="nucleotide sequence ID" value="NZ_BMCG01000001.1"/>
</dbReference>
<dbReference type="NCBIfam" id="TIGR00229">
    <property type="entry name" value="sensory_box"/>
    <property type="match status" value="1"/>
</dbReference>
<dbReference type="InterPro" id="IPR004089">
    <property type="entry name" value="MCPsignal_dom"/>
</dbReference>
<feature type="transmembrane region" description="Helical" evidence="13">
    <location>
        <begin position="167"/>
        <end position="187"/>
    </location>
</feature>
<evidence type="ECO:0000313" key="17">
    <source>
        <dbReference type="Proteomes" id="UP000620266"/>
    </source>
</evidence>
<dbReference type="PRINTS" id="PR00260">
    <property type="entry name" value="CHEMTRNSDUCR"/>
</dbReference>
<dbReference type="GO" id="GO:0004888">
    <property type="term" value="F:transmembrane signaling receptor activity"/>
    <property type="evidence" value="ECO:0007669"/>
    <property type="project" value="InterPro"/>
</dbReference>
<keyword evidence="5" id="KW-0997">Cell inner membrane</keyword>
<dbReference type="InterPro" id="IPR051310">
    <property type="entry name" value="MCP_chemotaxis"/>
</dbReference>
<protein>
    <submittedName>
        <fullName evidence="16">Aerotaxis sensor receptor</fullName>
    </submittedName>
</protein>
<dbReference type="PROSITE" id="PS50111">
    <property type="entry name" value="CHEMOTAXIS_TRANSDUC_2"/>
    <property type="match status" value="1"/>
</dbReference>
<sequence length="550" mass="59809">MRTNLPVTQREFEFPQDATLMSTTDTQSHITYTNAAFMQASGFDAEDLEGQPHNLVRHPDMPREAFADMWATLKEGKSWSALVKNRRKNGDHYWVRANATPVVRNGQLTGYMSVRTRPAREEVAQAETLYRKFREGRAKGLRFHQGLIVRSGWRRWMSTLQTMSTAWRLRCGVYGLGALVVGGAWALGLEGAMLAGFAGWTLFCTIVAQLWLRHQITRPIAYVLRQAQNVAAGQPAESEMLNRVDDIGMLLRSVNQAGLNLRSLVDDVSEQTSGVWLASTEIAQGNRDLNARTEQSTGRLQQTASAMEQMTSSISHNADAAREATGLAGAATAAAFRGASVINDVVNTMSDISAASKKIGDIIGVIDSIAFQINILALNAAVEAARAGEQGRGFAVVAGEVRNLAQRCAQAAQEVKGLIGASMEKVEVGGELVQRGGEAMTDIREQVERVAKLINEISSATEEQAAGIQDVNQAIGQLDSMTQQNAALAEQSQTAADSLQHKTERLSQAVAVFKQQRSADENAFRQERAPSRGLIGGESARPRLPQFSRA</sequence>
<reference evidence="16" key="2">
    <citation type="submission" date="2020-09" db="EMBL/GenBank/DDBJ databases">
        <authorList>
            <person name="Sun Q."/>
            <person name="Sedlacek I."/>
        </authorList>
    </citation>
    <scope>NUCLEOTIDE SEQUENCE</scope>
    <source>
        <strain evidence="16">CCM 7086</strain>
    </source>
</reference>
<evidence type="ECO:0000256" key="10">
    <source>
        <dbReference type="PROSITE-ProRule" id="PRU00284"/>
    </source>
</evidence>
<evidence type="ECO:0000256" key="11">
    <source>
        <dbReference type="SAM" id="Coils"/>
    </source>
</evidence>
<dbReference type="EMBL" id="BMCG01000001">
    <property type="protein sequence ID" value="GGB95685.1"/>
    <property type="molecule type" value="Genomic_DNA"/>
</dbReference>